<keyword evidence="5" id="KW-1185">Reference proteome</keyword>
<dbReference type="InterPro" id="IPR001623">
    <property type="entry name" value="DnaJ_domain"/>
</dbReference>
<dbReference type="Proteomes" id="UP000316213">
    <property type="component" value="Unassembled WGS sequence"/>
</dbReference>
<dbReference type="SUPFAM" id="SSF46565">
    <property type="entry name" value="Chaperone J-domain"/>
    <property type="match status" value="1"/>
</dbReference>
<keyword evidence="2" id="KW-1133">Transmembrane helix</keyword>
<evidence type="ECO:0000256" key="2">
    <source>
        <dbReference type="SAM" id="Phobius"/>
    </source>
</evidence>
<feature type="transmembrane region" description="Helical" evidence="2">
    <location>
        <begin position="458"/>
        <end position="482"/>
    </location>
</feature>
<feature type="region of interest" description="Disordered" evidence="1">
    <location>
        <begin position="72"/>
        <end position="113"/>
    </location>
</feature>
<evidence type="ECO:0000313" key="4">
    <source>
        <dbReference type="EMBL" id="TWT91938.1"/>
    </source>
</evidence>
<dbReference type="InterPro" id="IPR036869">
    <property type="entry name" value="J_dom_sf"/>
</dbReference>
<keyword evidence="2" id="KW-0812">Transmembrane</keyword>
<dbReference type="EMBL" id="SJPM01000013">
    <property type="protein sequence ID" value="TWT91938.1"/>
    <property type="molecule type" value="Genomic_DNA"/>
</dbReference>
<evidence type="ECO:0000259" key="3">
    <source>
        <dbReference type="PROSITE" id="PS50076"/>
    </source>
</evidence>
<dbReference type="OrthoDB" id="231919at2"/>
<sequence>MSDLKWLPGEPMRFFGLDADFDRRDLKRAYGKAIRQYKPETHPAEFGMIREAYERLEKSLRYGQQMQSLAQASQAWEVDDSHQGEPIEDPVPRTSASPEIQPTLTSRSVVPSTPKPDLTLRQLAVVDPVAATAKLDSTVRRSPQDYYIAAVLADAVSTRATPKYLGHLIDGLIAFPDDPGLTSLTSEFLRTEIPDEILSKTIEFVAQKITTPLFYVLTESLWLRLIESSEFGVVKNLLDQCERAIRQDDPAVRTTFQLRLMRSAIWTAPSDWSAQIIHEIETHSASLNYTAQIDLQFLVDLQTLLRSPKRRDPIRQQLLGAVRAACRYDETRSVAQAVQLLSEVARDSTAFRESFPIQNNDEDMAWVSVIESVVDQLEAYQESSSDAASVDENRLAAQSLQLIKDLFPDIGLVVRAVDQAKFRYKSVPMLVWLIVIPVVAALPLIIALSVAFGGNQWAAILTLTGLVFIIVGVVWSFFGWLYPKKLAPRQEQFKQTRLMRDYAKYWRARLFRFSQACGEPIHVQCIRIAQMGRQTNQAGVSDLAIHFIRQDSGLVVFAALQRILK</sequence>
<comment type="caution">
    <text evidence="4">The sequence shown here is derived from an EMBL/GenBank/DDBJ whole genome shotgun (WGS) entry which is preliminary data.</text>
</comment>
<feature type="transmembrane region" description="Helical" evidence="2">
    <location>
        <begin position="430"/>
        <end position="452"/>
    </location>
</feature>
<keyword evidence="2" id="KW-0472">Membrane</keyword>
<reference evidence="4 5" key="1">
    <citation type="submission" date="2019-02" db="EMBL/GenBank/DDBJ databases">
        <title>Deep-cultivation of Planctomycetes and their phenomic and genomic characterization uncovers novel biology.</title>
        <authorList>
            <person name="Wiegand S."/>
            <person name="Jogler M."/>
            <person name="Boedeker C."/>
            <person name="Pinto D."/>
            <person name="Vollmers J."/>
            <person name="Rivas-Marin E."/>
            <person name="Kohn T."/>
            <person name="Peeters S.H."/>
            <person name="Heuer A."/>
            <person name="Rast P."/>
            <person name="Oberbeckmann S."/>
            <person name="Bunk B."/>
            <person name="Jeske O."/>
            <person name="Meyerdierks A."/>
            <person name="Storesund J.E."/>
            <person name="Kallscheuer N."/>
            <person name="Luecker S."/>
            <person name="Lage O.M."/>
            <person name="Pohl T."/>
            <person name="Merkel B.J."/>
            <person name="Hornburger P."/>
            <person name="Mueller R.-W."/>
            <person name="Bruemmer F."/>
            <person name="Labrenz M."/>
            <person name="Spormann A.M."/>
            <person name="Op Den Camp H."/>
            <person name="Overmann J."/>
            <person name="Amann R."/>
            <person name="Jetten M.S.M."/>
            <person name="Mascher T."/>
            <person name="Medema M.H."/>
            <person name="Devos D.P."/>
            <person name="Kaster A.-K."/>
            <person name="Ovreas L."/>
            <person name="Rohde M."/>
            <person name="Galperin M.Y."/>
            <person name="Jogler C."/>
        </authorList>
    </citation>
    <scope>NUCLEOTIDE SEQUENCE [LARGE SCALE GENOMIC DNA]</scope>
    <source>
        <strain evidence="4 5">Pla100</strain>
    </source>
</reference>
<dbReference type="AlphaFoldDB" id="A0A5C5ZY44"/>
<accession>A0A5C5ZY44</accession>
<evidence type="ECO:0000256" key="1">
    <source>
        <dbReference type="SAM" id="MobiDB-lite"/>
    </source>
</evidence>
<evidence type="ECO:0000313" key="5">
    <source>
        <dbReference type="Proteomes" id="UP000316213"/>
    </source>
</evidence>
<organism evidence="4 5">
    <name type="scientific">Neorhodopirellula pilleata</name>
    <dbReference type="NCBI Taxonomy" id="2714738"/>
    <lineage>
        <taxon>Bacteria</taxon>
        <taxon>Pseudomonadati</taxon>
        <taxon>Planctomycetota</taxon>
        <taxon>Planctomycetia</taxon>
        <taxon>Pirellulales</taxon>
        <taxon>Pirellulaceae</taxon>
        <taxon>Neorhodopirellula</taxon>
    </lineage>
</organism>
<dbReference type="RefSeq" id="WP_146580929.1">
    <property type="nucleotide sequence ID" value="NZ_SJPM01000013.1"/>
</dbReference>
<gene>
    <name evidence="4" type="ORF">Pla100_49780</name>
</gene>
<protein>
    <recommendedName>
        <fullName evidence="3">J domain-containing protein</fullName>
    </recommendedName>
</protein>
<feature type="domain" description="J" evidence="3">
    <location>
        <begin position="10"/>
        <end position="61"/>
    </location>
</feature>
<dbReference type="PROSITE" id="PS50076">
    <property type="entry name" value="DNAJ_2"/>
    <property type="match status" value="1"/>
</dbReference>
<proteinExistence type="predicted"/>
<feature type="compositionally biased region" description="Polar residues" evidence="1">
    <location>
        <begin position="94"/>
        <end position="111"/>
    </location>
</feature>
<name>A0A5C5ZY44_9BACT</name>